<feature type="region of interest" description="Disordered" evidence="1">
    <location>
        <begin position="210"/>
        <end position="229"/>
    </location>
</feature>
<dbReference type="VEuPathDB" id="FungiDB:CC1G_10130"/>
<reference evidence="3 4" key="1">
    <citation type="journal article" date="2010" name="Proc. Natl. Acad. Sci. U.S.A.">
        <title>Insights into evolution of multicellular fungi from the assembled chromosomes of the mushroom Coprinopsis cinerea (Coprinus cinereus).</title>
        <authorList>
            <person name="Stajich J.E."/>
            <person name="Wilke S.K."/>
            <person name="Ahren D."/>
            <person name="Au C.H."/>
            <person name="Birren B.W."/>
            <person name="Borodovsky M."/>
            <person name="Burns C."/>
            <person name="Canback B."/>
            <person name="Casselton L.A."/>
            <person name="Cheng C.K."/>
            <person name="Deng J."/>
            <person name="Dietrich F.S."/>
            <person name="Fargo D.C."/>
            <person name="Farman M.L."/>
            <person name="Gathman A.C."/>
            <person name="Goldberg J."/>
            <person name="Guigo R."/>
            <person name="Hoegger P.J."/>
            <person name="Hooker J.B."/>
            <person name="Huggins A."/>
            <person name="James T.Y."/>
            <person name="Kamada T."/>
            <person name="Kilaru S."/>
            <person name="Kodira C."/>
            <person name="Kues U."/>
            <person name="Kupfer D."/>
            <person name="Kwan H.S."/>
            <person name="Lomsadze A."/>
            <person name="Li W."/>
            <person name="Lilly W.W."/>
            <person name="Ma L.J."/>
            <person name="Mackey A.J."/>
            <person name="Manning G."/>
            <person name="Martin F."/>
            <person name="Muraguchi H."/>
            <person name="Natvig D.O."/>
            <person name="Palmerini H."/>
            <person name="Ramesh M.A."/>
            <person name="Rehmeyer C.J."/>
            <person name="Roe B.A."/>
            <person name="Shenoy N."/>
            <person name="Stanke M."/>
            <person name="Ter-Hovhannisyan V."/>
            <person name="Tunlid A."/>
            <person name="Velagapudi R."/>
            <person name="Vision T.J."/>
            <person name="Zeng Q."/>
            <person name="Zolan M.E."/>
            <person name="Pukkila P.J."/>
        </authorList>
    </citation>
    <scope>NUCLEOTIDE SEQUENCE [LARGE SCALE GENOMIC DNA]</scope>
    <source>
        <strain evidence="4">Okayama-7 / 130 / ATCC MYA-4618 / FGSC 9003</strain>
    </source>
</reference>
<dbReference type="KEGG" id="cci:CC1G_10130"/>
<dbReference type="RefSeq" id="XP_001829600.2">
    <property type="nucleotide sequence ID" value="XM_001829548.2"/>
</dbReference>
<dbReference type="CDD" id="cd19757">
    <property type="entry name" value="Bbox1"/>
    <property type="match status" value="1"/>
</dbReference>
<dbReference type="InParanoid" id="A8N3Z1"/>
<dbReference type="GeneID" id="6006033"/>
<feature type="region of interest" description="Disordered" evidence="1">
    <location>
        <begin position="793"/>
        <end position="840"/>
    </location>
</feature>
<accession>A8N3Z1</accession>
<name>A8N3Z1_COPC7</name>
<feature type="domain" description="CxC2-like cysteine cluster KDZ transposase-associated" evidence="2">
    <location>
        <begin position="255"/>
        <end position="333"/>
    </location>
</feature>
<dbReference type="HOGENOM" id="CLU_003703_13_1_1"/>
<dbReference type="AlphaFoldDB" id="A8N3Z1"/>
<comment type="caution">
    <text evidence="3">The sequence shown here is derived from an EMBL/GenBank/DDBJ whole genome shotgun (WGS) entry which is preliminary data.</text>
</comment>
<dbReference type="eggNOG" id="ENOG502SJ1F">
    <property type="taxonomic scope" value="Eukaryota"/>
</dbReference>
<dbReference type="InterPro" id="IPR041457">
    <property type="entry name" value="CxC2_KDZ-assoc"/>
</dbReference>
<gene>
    <name evidence="3" type="ORF">CC1G_10130</name>
</gene>
<dbReference type="InterPro" id="IPR040521">
    <property type="entry name" value="KDZ"/>
</dbReference>
<sequence length="1079" mass="124282">MRRSFGKRVDCEPADRVKTYKAKVKSTSSSTKGKLTLVPAHLKTPRAERDLLRQKSRESSRTKRIEHLLSTRDNEDGHTRTFDDGSFHDSGLFVPFDLPELVSGPTNRPNDYLREWKHNKKATYLEEVLARAATELERGCSSCGLECDTVWRCKDCFTKPVFCTRCCRDVHVKNPFHRVEVWKETHFVSSWLWRSGLTLELCQQNQCRRSGSTVNGGPSNDQQPSFTSPWAPFPDDDDASFGARPNWRVWDDCDLLVIVHTNGVHHLPTRFCSCDDAPQDDIQLLRHDLYPASHKDVRTVFTFAVLDEYLLQNLECYTSAYHFFSKLRRMTNEAFPKKVPDRYRELLRCSREWRRLKDLKRYGFGHREGEPQEGEMALFCPACPQAGKNVHKDWRNEPDQWRYSITLVADGNFTLVHRKQKGNDDVWLKSGDGYLVERIKYDQHLRVSTEMAQKSSCHEHRAVEDRSKIHKGCDVTGVGALACSRHGCFAPSSVVGFQKGERQINKDYGLMGAVRTTGASVAPRLNLLYDINCQYSIHLRERFANSSSLSLPEDLPIVFGIGKFHVFGHQEQCFARYSPAFIDGIGDTAGEILEPLWSNLNEASRSTQTMSLAHYTEVLDDHIADSNWKKLIHIVGKTSAGYEKAWNKFYEAEEAFKLLDAIASEAQRVQWRHQLDQALKKRLEGDVAAMDILTVRIDKPPTRAKVQHDLMVKEQRRNKHIGVTSWLSLGIKIQESQLTLKAFKRTLPRLDLRTELQNLELVRRREQLRNDITEFLETGAGLFPQVDFDEYSWVTPPQTNPEIEGDDEDSDSGMELDPENPFLEDDRDPEDADVPLPSSFSQLPVSMESAAQKEIQLRIAQANDALETVRTEIGHKSFLYRSNIRLADGKKQKTRGYAAVKSVNQNMRHHIRLYNQARWSLRRLGANTEILERYRDLKPEHTKAITAIYQPNAPGQSRTTLSWIWTIEELGGSETTPYLEELYRVNWLRALCRMDRWKEEVTLLKEEMGWICNFFKWKEESARGWAGLKPNFPGHRAYAHQQADMWKRLGAEGRESFRKALESADQTITRRNDPEGPLF</sequence>
<feature type="compositionally biased region" description="Acidic residues" evidence="1">
    <location>
        <begin position="803"/>
        <end position="833"/>
    </location>
</feature>
<evidence type="ECO:0000313" key="4">
    <source>
        <dbReference type="Proteomes" id="UP000001861"/>
    </source>
</evidence>
<dbReference type="PANTHER" id="PTHR33096:SF1">
    <property type="entry name" value="CXC1-LIKE CYSTEINE CLUSTER ASSOCIATED WITH KDZ TRANSPOSASES DOMAIN-CONTAINING PROTEIN"/>
    <property type="match status" value="1"/>
</dbReference>
<proteinExistence type="predicted"/>
<evidence type="ECO:0000256" key="1">
    <source>
        <dbReference type="SAM" id="MobiDB-lite"/>
    </source>
</evidence>
<evidence type="ECO:0000313" key="3">
    <source>
        <dbReference type="EMBL" id="EAU92244.2"/>
    </source>
</evidence>
<feature type="compositionally biased region" description="Polar residues" evidence="1">
    <location>
        <begin position="210"/>
        <end position="228"/>
    </location>
</feature>
<dbReference type="Pfam" id="PF18803">
    <property type="entry name" value="CxC2"/>
    <property type="match status" value="1"/>
</dbReference>
<keyword evidence="4" id="KW-1185">Reference proteome</keyword>
<organism evidence="3 4">
    <name type="scientific">Coprinopsis cinerea (strain Okayama-7 / 130 / ATCC MYA-4618 / FGSC 9003)</name>
    <name type="common">Inky cap fungus</name>
    <name type="synonym">Hormographiella aspergillata</name>
    <dbReference type="NCBI Taxonomy" id="240176"/>
    <lineage>
        <taxon>Eukaryota</taxon>
        <taxon>Fungi</taxon>
        <taxon>Dikarya</taxon>
        <taxon>Basidiomycota</taxon>
        <taxon>Agaricomycotina</taxon>
        <taxon>Agaricomycetes</taxon>
        <taxon>Agaricomycetidae</taxon>
        <taxon>Agaricales</taxon>
        <taxon>Agaricineae</taxon>
        <taxon>Psathyrellaceae</taxon>
        <taxon>Coprinopsis</taxon>
    </lineage>
</organism>
<evidence type="ECO:0000259" key="2">
    <source>
        <dbReference type="Pfam" id="PF18803"/>
    </source>
</evidence>
<dbReference type="OrthoDB" id="3214502at2759"/>
<dbReference type="OMA" id="SEGWEND"/>
<protein>
    <recommendedName>
        <fullName evidence="2">CxC2-like cysteine cluster KDZ transposase-associated domain-containing protein</fullName>
    </recommendedName>
</protein>
<dbReference type="PANTHER" id="PTHR33096">
    <property type="entry name" value="CXC2 DOMAIN-CONTAINING PROTEIN"/>
    <property type="match status" value="1"/>
</dbReference>
<dbReference type="Proteomes" id="UP000001861">
    <property type="component" value="Unassembled WGS sequence"/>
</dbReference>
<dbReference type="EMBL" id="AACS02000001">
    <property type="protein sequence ID" value="EAU92244.2"/>
    <property type="molecule type" value="Genomic_DNA"/>
</dbReference>
<dbReference type="Pfam" id="PF18758">
    <property type="entry name" value="KDZ"/>
    <property type="match status" value="1"/>
</dbReference>